<sequence length="102" mass="11436">MVTLISCREGVRRDCARVWTSMETQTSDCNMSSTRSGCRWRLFLLGTRRYVLCTFAWLKSQSKVPSAMLAKASQREATVFAVVGKSVASFAELTIQTCRDSL</sequence>
<organism evidence="1 2">
    <name type="scientific">Durusdinium trenchii</name>
    <dbReference type="NCBI Taxonomy" id="1381693"/>
    <lineage>
        <taxon>Eukaryota</taxon>
        <taxon>Sar</taxon>
        <taxon>Alveolata</taxon>
        <taxon>Dinophyceae</taxon>
        <taxon>Suessiales</taxon>
        <taxon>Symbiodiniaceae</taxon>
        <taxon>Durusdinium</taxon>
    </lineage>
</organism>
<comment type="caution">
    <text evidence="1">The sequence shown here is derived from an EMBL/GenBank/DDBJ whole genome shotgun (WGS) entry which is preliminary data.</text>
</comment>
<proteinExistence type="predicted"/>
<dbReference type="Proteomes" id="UP001642484">
    <property type="component" value="Unassembled WGS sequence"/>
</dbReference>
<dbReference type="EMBL" id="CAXAMN010027972">
    <property type="protein sequence ID" value="CAK9114253.1"/>
    <property type="molecule type" value="Genomic_DNA"/>
</dbReference>
<reference evidence="1 2" key="1">
    <citation type="submission" date="2024-02" db="EMBL/GenBank/DDBJ databases">
        <authorList>
            <person name="Chen Y."/>
            <person name="Shah S."/>
            <person name="Dougan E. K."/>
            <person name="Thang M."/>
            <person name="Chan C."/>
        </authorList>
    </citation>
    <scope>NUCLEOTIDE SEQUENCE [LARGE SCALE GENOMIC DNA]</scope>
</reference>
<name>A0ABP0SPB4_9DINO</name>
<gene>
    <name evidence="1" type="ORF">CCMP2556_LOCUS52842</name>
</gene>
<keyword evidence="2" id="KW-1185">Reference proteome</keyword>
<protein>
    <submittedName>
        <fullName evidence="1">Uncharacterized protein</fullName>
    </submittedName>
</protein>
<evidence type="ECO:0000313" key="1">
    <source>
        <dbReference type="EMBL" id="CAK9114253.1"/>
    </source>
</evidence>
<evidence type="ECO:0000313" key="2">
    <source>
        <dbReference type="Proteomes" id="UP001642484"/>
    </source>
</evidence>
<accession>A0ABP0SPB4</accession>